<reference evidence="1 2" key="1">
    <citation type="submission" date="2017-05" db="EMBL/GenBank/DDBJ databases">
        <title>Lactobacillus johnsonii from commercial turkeys.</title>
        <authorList>
            <person name="Johnson T.J."/>
            <person name="Youmans B."/>
        </authorList>
    </citation>
    <scope>NUCLEOTIDE SEQUENCE [LARGE SCALE GENOMIC DNA]</scope>
    <source>
        <strain evidence="1 2">UMNLJ114</strain>
    </source>
</reference>
<dbReference type="Proteomes" id="UP000216008">
    <property type="component" value="Unassembled WGS sequence"/>
</dbReference>
<name>A0A267M8B1_LACJH</name>
<sequence>MKDLKASDKLCFVNFIFKNGCTDSVAVAETPKNLWQEFESELFRDGKVHRNDILTFNSIDGSVYVDLSTVAKIEISDKDKGPLVLVNSQLNDEIDKKERIRWKKLI</sequence>
<organism evidence="1 2">
    <name type="scientific">Lactobacillus johnsonii</name>
    <dbReference type="NCBI Taxonomy" id="33959"/>
    <lineage>
        <taxon>Bacteria</taxon>
        <taxon>Bacillati</taxon>
        <taxon>Bacillota</taxon>
        <taxon>Bacilli</taxon>
        <taxon>Lactobacillales</taxon>
        <taxon>Lactobacillaceae</taxon>
        <taxon>Lactobacillus</taxon>
    </lineage>
</organism>
<evidence type="ECO:0000313" key="1">
    <source>
        <dbReference type="EMBL" id="PAB55789.1"/>
    </source>
</evidence>
<comment type="caution">
    <text evidence="1">The sequence shown here is derived from an EMBL/GenBank/DDBJ whole genome shotgun (WGS) entry which is preliminary data.</text>
</comment>
<gene>
    <name evidence="1" type="ORF">A3Q24_03465</name>
</gene>
<dbReference type="EMBL" id="NIBD01000019">
    <property type="protein sequence ID" value="PAB55789.1"/>
    <property type="molecule type" value="Genomic_DNA"/>
</dbReference>
<protein>
    <submittedName>
        <fullName evidence="1">Uncharacterized protein</fullName>
    </submittedName>
</protein>
<dbReference type="RefSeq" id="WP_095182668.1">
    <property type="nucleotide sequence ID" value="NZ_NIBC01000035.1"/>
</dbReference>
<accession>A0A267M8B1</accession>
<dbReference type="AlphaFoldDB" id="A0A267M8B1"/>
<proteinExistence type="predicted"/>
<evidence type="ECO:0000313" key="2">
    <source>
        <dbReference type="Proteomes" id="UP000216008"/>
    </source>
</evidence>